<dbReference type="Proteomes" id="UP000202749">
    <property type="component" value="Segment"/>
</dbReference>
<evidence type="ECO:0000313" key="1">
    <source>
        <dbReference type="EMBL" id="AKA61899.1"/>
    </source>
</evidence>
<dbReference type="GeneID" id="26622836"/>
<protein>
    <submittedName>
        <fullName evidence="1">Uncharacterized protein</fullName>
    </submittedName>
</protein>
<sequence>MMKKDIRRIDMKKTLLSRLVPAIMTHGEIVSSIMFMSEITKFKKYNHDLKGFIIKASLYDGPSGKILGK</sequence>
<proteinExistence type="predicted"/>
<name>A0A0G2SS42_9CAUD</name>
<dbReference type="RefSeq" id="YP_009195455.1">
    <property type="nucleotide sequence ID" value="NC_028762.1"/>
</dbReference>
<dbReference type="EMBL" id="KP890823">
    <property type="protein sequence ID" value="AKA61899.1"/>
    <property type="molecule type" value="Genomic_DNA"/>
</dbReference>
<reference evidence="1 2" key="1">
    <citation type="submission" date="2015-03" db="EMBL/GenBank/DDBJ databases">
        <authorList>
            <person name="Melo L.D.R."/>
            <person name="Veiga P."/>
            <person name="Cerca N."/>
            <person name="Kropinski A.M."/>
            <person name="Azeredo J."/>
            <person name="Almeida C."/>
            <person name="Sillankorva S."/>
        </authorList>
    </citation>
    <scope>NUCLEOTIDE SEQUENCE [LARGE SCALE GENOMIC DNA]</scope>
</reference>
<evidence type="ECO:0000313" key="2">
    <source>
        <dbReference type="Proteomes" id="UP000202749"/>
    </source>
</evidence>
<dbReference type="KEGG" id="vg:26622836"/>
<keyword evidence="2" id="KW-1185">Reference proteome</keyword>
<organism evidence="1 2">
    <name type="scientific">Proteus phage vB_PmiM_Pm5461</name>
    <dbReference type="NCBI Taxonomy" id="1636250"/>
    <lineage>
        <taxon>Viruses</taxon>
        <taxon>Duplodnaviria</taxon>
        <taxon>Heunggongvirae</taxon>
        <taxon>Uroviricota</taxon>
        <taxon>Caudoviricetes</taxon>
        <taxon>Pantevenvirales</taxon>
        <taxon>Straboviridae</taxon>
        <taxon>Bragavirus</taxon>
        <taxon>Bragavirus pm5461</taxon>
    </lineage>
</organism>
<accession>A0A0G2SS42</accession>
<gene>
    <name evidence="1" type="ORF">Pm5461_037</name>
</gene>